<name>C5B5I6_METEA</name>
<proteinExistence type="predicted"/>
<keyword evidence="1" id="KW-0614">Plasmid</keyword>
<evidence type="ECO:0000313" key="2">
    <source>
        <dbReference type="Proteomes" id="UP000009081"/>
    </source>
</evidence>
<reference evidence="1 2" key="1">
    <citation type="journal article" date="2009" name="PLoS ONE">
        <title>Methylobacterium genome sequences: a reference blueprint to investigate microbial metabolism of C1 compounds from natural and industrial sources.</title>
        <authorList>
            <person name="Vuilleumier S."/>
            <person name="Chistoserdova L."/>
            <person name="Lee M.-C."/>
            <person name="Bringel F."/>
            <person name="Lajus A."/>
            <person name="Zhou Y."/>
            <person name="Gourion B."/>
            <person name="Barbe V."/>
            <person name="Chang J."/>
            <person name="Cruveiller S."/>
            <person name="Dossat C."/>
            <person name="Gillett W."/>
            <person name="Gruffaz C."/>
            <person name="Haugen E."/>
            <person name="Hourcade E."/>
            <person name="Levy R."/>
            <person name="Mangenot S."/>
            <person name="Muller E."/>
            <person name="Nadalig T."/>
            <person name="Pagni M."/>
            <person name="Penny C."/>
            <person name="Peyraud R."/>
            <person name="Robinson D.G."/>
            <person name="Roche D."/>
            <person name="Rouy Z."/>
            <person name="Saenampechek C."/>
            <person name="Salvignol G."/>
            <person name="Vallenet D."/>
            <person name="Wu Z."/>
            <person name="Marx C.J."/>
            <person name="Vorholt J.A."/>
            <person name="Olson M.V."/>
            <person name="Kaul R."/>
            <person name="Weissenbach J."/>
            <person name="Medigue C."/>
            <person name="Lidstrom M.E."/>
        </authorList>
    </citation>
    <scope>NUCLEOTIDE SEQUENCE [LARGE SCALE GENOMIC DNA]</scope>
    <source>
        <strain evidence="2">ATCC 14718 / DSM 1338 / JCM 2805 / NCIMB 9133 / AM1</strain>
    </source>
</reference>
<dbReference type="Proteomes" id="UP000009081">
    <property type="component" value="Plasmid megaplasmid"/>
</dbReference>
<sequence>MLLQDTQQFLLCQCNPVNQPSHGASIQLGFRREAGEGALQIIGDRQKIFRELSNGVLAHVV</sequence>
<evidence type="ECO:0000313" key="1">
    <source>
        <dbReference type="EMBL" id="ACS43718.1"/>
    </source>
</evidence>
<dbReference type="EMBL" id="CP001511">
    <property type="protein sequence ID" value="ACS43718.1"/>
    <property type="molecule type" value="Genomic_DNA"/>
</dbReference>
<dbReference type="KEGG" id="mea:Mex_2p0895"/>
<geneLocation type="plasmid" evidence="1 2">
    <name>megaplasmid</name>
</geneLocation>
<gene>
    <name evidence="1" type="ordered locus">MexAM1_META2p0895</name>
</gene>
<organism evidence="1 2">
    <name type="scientific">Methylorubrum extorquens (strain ATCC 14718 / DSM 1338 / JCM 2805 / NCIMB 9133 / AM1)</name>
    <name type="common">Methylobacterium extorquens</name>
    <dbReference type="NCBI Taxonomy" id="272630"/>
    <lineage>
        <taxon>Bacteria</taxon>
        <taxon>Pseudomonadati</taxon>
        <taxon>Pseudomonadota</taxon>
        <taxon>Alphaproteobacteria</taxon>
        <taxon>Hyphomicrobiales</taxon>
        <taxon>Methylobacteriaceae</taxon>
        <taxon>Methylorubrum</taxon>
    </lineage>
</organism>
<keyword evidence="2" id="KW-1185">Reference proteome</keyword>
<accession>C5B5I6</accession>
<dbReference type="AlphaFoldDB" id="C5B5I6"/>
<dbReference type="HOGENOM" id="CLU_2917326_0_0_5"/>
<protein>
    <submittedName>
        <fullName evidence="1">Uncharacterized protein</fullName>
    </submittedName>
</protein>